<evidence type="ECO:0000313" key="3">
    <source>
        <dbReference type="Proteomes" id="UP000050872"/>
    </source>
</evidence>
<dbReference type="AlphaFoldDB" id="A0A0R1QHM0"/>
<evidence type="ECO:0000313" key="2">
    <source>
        <dbReference type="EMBL" id="KRL44089.1"/>
    </source>
</evidence>
<gene>
    <name evidence="2" type="ORF">FD29_GL000262</name>
</gene>
<protein>
    <submittedName>
        <fullName evidence="2">Uncharacterized protein</fullName>
    </submittedName>
</protein>
<feature type="compositionally biased region" description="Polar residues" evidence="1">
    <location>
        <begin position="32"/>
        <end position="54"/>
    </location>
</feature>
<dbReference type="RefSeq" id="WP_057887965.1">
    <property type="nucleotide sequence ID" value="NZ_AZEZ01000060.1"/>
</dbReference>
<dbReference type="STRING" id="1423770.FD29_GL000262"/>
<reference evidence="2 3" key="1">
    <citation type="journal article" date="2015" name="Genome Announc.">
        <title>Expanding the biotechnology potential of lactobacilli through comparative genomics of 213 strains and associated genera.</title>
        <authorList>
            <person name="Sun Z."/>
            <person name="Harris H.M."/>
            <person name="McCann A."/>
            <person name="Guo C."/>
            <person name="Argimon S."/>
            <person name="Zhang W."/>
            <person name="Yang X."/>
            <person name="Jeffery I.B."/>
            <person name="Cooney J.C."/>
            <person name="Kagawa T.F."/>
            <person name="Liu W."/>
            <person name="Song Y."/>
            <person name="Salvetti E."/>
            <person name="Wrobel A."/>
            <person name="Rasinkangas P."/>
            <person name="Parkhill J."/>
            <person name="Rea M.C."/>
            <person name="O'Sullivan O."/>
            <person name="Ritari J."/>
            <person name="Douillard F.P."/>
            <person name="Paul Ross R."/>
            <person name="Yang R."/>
            <person name="Briner A.E."/>
            <person name="Felis G.E."/>
            <person name="de Vos W.M."/>
            <person name="Barrangou R."/>
            <person name="Klaenhammer T.R."/>
            <person name="Caufield P.W."/>
            <person name="Cui Y."/>
            <person name="Zhang H."/>
            <person name="O'Toole P.W."/>
        </authorList>
    </citation>
    <scope>NUCLEOTIDE SEQUENCE [LARGE SCALE GENOMIC DNA]</scope>
    <source>
        <strain evidence="2 3">DSM 14500</strain>
    </source>
</reference>
<dbReference type="Proteomes" id="UP000050872">
    <property type="component" value="Unassembled WGS sequence"/>
</dbReference>
<comment type="caution">
    <text evidence="2">The sequence shown here is derived from an EMBL/GenBank/DDBJ whole genome shotgun (WGS) entry which is preliminary data.</text>
</comment>
<accession>A0A0R1QHM0</accession>
<evidence type="ECO:0000256" key="1">
    <source>
        <dbReference type="SAM" id="MobiDB-lite"/>
    </source>
</evidence>
<dbReference type="EMBL" id="AZEZ01000060">
    <property type="protein sequence ID" value="KRL44089.1"/>
    <property type="molecule type" value="Genomic_DNA"/>
</dbReference>
<keyword evidence="3" id="KW-1185">Reference proteome</keyword>
<feature type="region of interest" description="Disordered" evidence="1">
    <location>
        <begin position="28"/>
        <end position="62"/>
    </location>
</feature>
<proteinExistence type="predicted"/>
<sequence length="62" mass="7095">MRFYTPIGFKPIDPKEYDYTNEMAQLDKADNSLGNSSTSLYSQNNSNSTVSTYRTDAPEYQK</sequence>
<organism evidence="2 3">
    <name type="scientific">Companilactobacillus mindensis DSM 14500</name>
    <dbReference type="NCBI Taxonomy" id="1423770"/>
    <lineage>
        <taxon>Bacteria</taxon>
        <taxon>Bacillati</taxon>
        <taxon>Bacillota</taxon>
        <taxon>Bacilli</taxon>
        <taxon>Lactobacillales</taxon>
        <taxon>Lactobacillaceae</taxon>
        <taxon>Companilactobacillus</taxon>
    </lineage>
</organism>
<name>A0A0R1QHM0_9LACO</name>
<dbReference type="PATRIC" id="fig|1423770.3.peg.263"/>